<sequence>MDISYILNELGEDRSAYFNAVAPPIFQTSNFACKTVAEMRFALEHEAEVDFYTRGNNPTVDMLEKKLAALEGTEHAIAFGSGIAAVTAAVISRVKAGDHVVCVKKPYTWTNKLMNHFLPRFGVEVTMVDGADPQNFSQAMQENTVLIYLESPNSFTFELQDIAAITAMAKERGITTVIDNSFASPLFQNPAAMGVDLVVHSATKYIGGHSDVMGGVVCGSREMINQIFETEYMTLGAVLSPNDAWLLLRGLRTLPVRMERIAQTTRQVVAYLQQRHEVEEIIWPFLPSHPQYHLAKKQMRNNTGQFTIRLRTDHIEEVDRFCDSLQHFLMAASWGGHESLIYPAAASYKSGNYKSALPFTLVRFYIGLEDPEYLIRDLEQAFGKMRG</sequence>
<evidence type="ECO:0000256" key="1">
    <source>
        <dbReference type="ARBA" id="ARBA00001933"/>
    </source>
</evidence>
<keyword evidence="6" id="KW-1185">Reference proteome</keyword>
<dbReference type="Proteomes" id="UP000036458">
    <property type="component" value="Chromosome"/>
</dbReference>
<organism evidence="5 6">
    <name type="scientific">Rufibacter radiotolerans</name>
    <dbReference type="NCBI Taxonomy" id="1379910"/>
    <lineage>
        <taxon>Bacteria</taxon>
        <taxon>Pseudomonadati</taxon>
        <taxon>Bacteroidota</taxon>
        <taxon>Cytophagia</taxon>
        <taxon>Cytophagales</taxon>
        <taxon>Hymenobacteraceae</taxon>
        <taxon>Rufibacter</taxon>
    </lineage>
</organism>
<dbReference type="InterPro" id="IPR015422">
    <property type="entry name" value="PyrdxlP-dep_Trfase_small"/>
</dbReference>
<protein>
    <submittedName>
        <fullName evidence="5">Cystathionine beta-lyase</fullName>
    </submittedName>
</protein>
<accession>A0A0H4W701</accession>
<comment type="cofactor">
    <cofactor evidence="1 4">
        <name>pyridoxal 5'-phosphate</name>
        <dbReference type="ChEBI" id="CHEBI:597326"/>
    </cofactor>
</comment>
<dbReference type="InterPro" id="IPR000277">
    <property type="entry name" value="Cys/Met-Metab_PyrdxlP-dep_enz"/>
</dbReference>
<dbReference type="GO" id="GO:0005737">
    <property type="term" value="C:cytoplasm"/>
    <property type="evidence" value="ECO:0007669"/>
    <property type="project" value="TreeGrafter"/>
</dbReference>
<dbReference type="Gene3D" id="3.40.640.10">
    <property type="entry name" value="Type I PLP-dependent aspartate aminotransferase-like (Major domain)"/>
    <property type="match status" value="1"/>
</dbReference>
<dbReference type="InterPro" id="IPR015421">
    <property type="entry name" value="PyrdxlP-dep_Trfase_major"/>
</dbReference>
<dbReference type="InterPro" id="IPR054542">
    <property type="entry name" value="Cys_met_metab_PP"/>
</dbReference>
<dbReference type="AlphaFoldDB" id="A0A0H4W701"/>
<dbReference type="FunFam" id="3.40.640.10:FF:000046">
    <property type="entry name" value="Cystathionine gamma-lyase"/>
    <property type="match status" value="1"/>
</dbReference>
<evidence type="ECO:0000313" key="6">
    <source>
        <dbReference type="Proteomes" id="UP000036458"/>
    </source>
</evidence>
<dbReference type="RefSeq" id="WP_048921165.1">
    <property type="nucleotide sequence ID" value="NZ_CP010777.1"/>
</dbReference>
<dbReference type="GO" id="GO:0030170">
    <property type="term" value="F:pyridoxal phosphate binding"/>
    <property type="evidence" value="ECO:0007669"/>
    <property type="project" value="InterPro"/>
</dbReference>
<reference evidence="5 6" key="1">
    <citation type="submission" date="2015-01" db="EMBL/GenBank/DDBJ databases">
        <title>Rufibacter sp./DG31D/ whole genome sequencing.</title>
        <authorList>
            <person name="Kim M.K."/>
            <person name="Srinivasan S."/>
            <person name="Lee J.-J."/>
        </authorList>
    </citation>
    <scope>NUCLEOTIDE SEQUENCE [LARGE SCALE GENOMIC DNA]</scope>
    <source>
        <strain evidence="5 6">DG31D</strain>
    </source>
</reference>
<dbReference type="PIRSF" id="PIRSF001434">
    <property type="entry name" value="CGS"/>
    <property type="match status" value="1"/>
</dbReference>
<evidence type="ECO:0000256" key="2">
    <source>
        <dbReference type="ARBA" id="ARBA00022898"/>
    </source>
</evidence>
<dbReference type="EMBL" id="CP010777">
    <property type="protein sequence ID" value="AKQ46206.1"/>
    <property type="molecule type" value="Genomic_DNA"/>
</dbReference>
<dbReference type="KEGG" id="ruf:TH63_12165"/>
<dbReference type="Gene3D" id="3.90.1150.10">
    <property type="entry name" value="Aspartate Aminotransferase, domain 1"/>
    <property type="match status" value="1"/>
</dbReference>
<dbReference type="STRING" id="1379910.TH63_12165"/>
<evidence type="ECO:0000256" key="3">
    <source>
        <dbReference type="PIRSR" id="PIRSR001434-2"/>
    </source>
</evidence>
<dbReference type="PANTHER" id="PTHR11808">
    <property type="entry name" value="TRANS-SULFURATION ENZYME FAMILY MEMBER"/>
    <property type="match status" value="1"/>
</dbReference>
<evidence type="ECO:0000313" key="5">
    <source>
        <dbReference type="EMBL" id="AKQ46206.1"/>
    </source>
</evidence>
<keyword evidence="5" id="KW-0456">Lyase</keyword>
<evidence type="ECO:0000256" key="4">
    <source>
        <dbReference type="RuleBase" id="RU362118"/>
    </source>
</evidence>
<dbReference type="GO" id="GO:0019346">
    <property type="term" value="P:transsulfuration"/>
    <property type="evidence" value="ECO:0007669"/>
    <property type="project" value="InterPro"/>
</dbReference>
<gene>
    <name evidence="5" type="ORF">TH63_12165</name>
</gene>
<keyword evidence="2 3" id="KW-0663">Pyridoxal phosphate</keyword>
<dbReference type="PATRIC" id="fig|1379910.4.peg.2640"/>
<feature type="modified residue" description="N6-(pyridoxal phosphate)lysine" evidence="3">
    <location>
        <position position="204"/>
    </location>
</feature>
<dbReference type="Pfam" id="PF01053">
    <property type="entry name" value="Cys_Met_Meta_PP"/>
    <property type="match status" value="1"/>
</dbReference>
<comment type="similarity">
    <text evidence="4">Belongs to the trans-sulfuration enzymes family.</text>
</comment>
<dbReference type="OrthoDB" id="634606at2"/>
<name>A0A0H4W701_9BACT</name>
<dbReference type="CDD" id="cd00614">
    <property type="entry name" value="CGS_like"/>
    <property type="match status" value="1"/>
</dbReference>
<dbReference type="PROSITE" id="PS00868">
    <property type="entry name" value="CYS_MET_METAB_PP"/>
    <property type="match status" value="1"/>
</dbReference>
<dbReference type="GO" id="GO:0016846">
    <property type="term" value="F:carbon-sulfur lyase activity"/>
    <property type="evidence" value="ECO:0007669"/>
    <property type="project" value="TreeGrafter"/>
</dbReference>
<dbReference type="PANTHER" id="PTHR11808:SF80">
    <property type="entry name" value="CYSTATHIONINE GAMMA-LYASE"/>
    <property type="match status" value="1"/>
</dbReference>
<proteinExistence type="inferred from homology"/>
<dbReference type="InterPro" id="IPR015424">
    <property type="entry name" value="PyrdxlP-dep_Trfase"/>
</dbReference>
<dbReference type="SUPFAM" id="SSF53383">
    <property type="entry name" value="PLP-dependent transferases"/>
    <property type="match status" value="1"/>
</dbReference>